<name>A0A8S5S0Q7_9CAUD</name>
<organism evidence="1">
    <name type="scientific">Podoviridae sp. ct8Lf7</name>
    <dbReference type="NCBI Taxonomy" id="2827723"/>
    <lineage>
        <taxon>Viruses</taxon>
        <taxon>Duplodnaviria</taxon>
        <taxon>Heunggongvirae</taxon>
        <taxon>Uroviricota</taxon>
        <taxon>Caudoviricetes</taxon>
    </lineage>
</organism>
<proteinExistence type="predicted"/>
<dbReference type="EMBL" id="BK032511">
    <property type="protein sequence ID" value="DAF44363.1"/>
    <property type="molecule type" value="Genomic_DNA"/>
</dbReference>
<accession>A0A8S5S0Q7</accession>
<evidence type="ECO:0000313" key="1">
    <source>
        <dbReference type="EMBL" id="DAF44363.1"/>
    </source>
</evidence>
<reference evidence="1" key="1">
    <citation type="journal article" date="2021" name="Proc. Natl. Acad. Sci. U.S.A.">
        <title>A Catalog of Tens of Thousands of Viruses from Human Metagenomes Reveals Hidden Associations with Chronic Diseases.</title>
        <authorList>
            <person name="Tisza M.J."/>
            <person name="Buck C.B."/>
        </authorList>
    </citation>
    <scope>NUCLEOTIDE SEQUENCE</scope>
    <source>
        <strain evidence="1">Ct8Lf7</strain>
    </source>
</reference>
<protein>
    <submittedName>
        <fullName evidence="1">Uncharacterized protein</fullName>
    </submittedName>
</protein>
<sequence>MPLILYWYLTTERSHQTKKLTSNLPDLQRGYVCFQR</sequence>